<proteinExistence type="inferred from homology"/>
<evidence type="ECO:0000256" key="6">
    <source>
        <dbReference type="ARBA" id="ARBA00023002"/>
    </source>
</evidence>
<dbReference type="GO" id="GO:0006210">
    <property type="term" value="P:thymine catabolic process"/>
    <property type="evidence" value="ECO:0007669"/>
    <property type="project" value="TreeGrafter"/>
</dbReference>
<feature type="domain" description="Aldehyde dehydrogenase" evidence="10">
    <location>
        <begin position="574"/>
        <end position="739"/>
    </location>
</feature>
<comment type="subcellular location">
    <subcellularLocation>
        <location evidence="1">Membrane</location>
        <topology evidence="1">Multi-pass membrane protein</topology>
    </subcellularLocation>
</comment>
<dbReference type="InterPro" id="IPR015590">
    <property type="entry name" value="Aldehyde_DH_dom"/>
</dbReference>
<feature type="transmembrane region" description="Helical" evidence="9">
    <location>
        <begin position="100"/>
        <end position="122"/>
    </location>
</feature>
<evidence type="ECO:0000256" key="4">
    <source>
        <dbReference type="ARBA" id="ARBA00022692"/>
    </source>
</evidence>
<dbReference type="OrthoDB" id="310895at2759"/>
<dbReference type="CDD" id="cd07085">
    <property type="entry name" value="ALDH_F6_MMSDH"/>
    <property type="match status" value="1"/>
</dbReference>
<keyword evidence="12" id="KW-1185">Reference proteome</keyword>
<dbReference type="GO" id="GO:0012505">
    <property type="term" value="C:endomembrane system"/>
    <property type="evidence" value="ECO:0007669"/>
    <property type="project" value="UniProtKB-ARBA"/>
</dbReference>
<dbReference type="Gene3D" id="3.40.309.10">
    <property type="entry name" value="Aldehyde Dehydrogenase, Chain A, domain 2"/>
    <property type="match status" value="1"/>
</dbReference>
<evidence type="ECO:0000256" key="7">
    <source>
        <dbReference type="ARBA" id="ARBA00023027"/>
    </source>
</evidence>
<keyword evidence="4 9" id="KW-0812">Transmembrane</keyword>
<dbReference type="GO" id="GO:0006574">
    <property type="term" value="P:L-valine catabolic process"/>
    <property type="evidence" value="ECO:0007669"/>
    <property type="project" value="TreeGrafter"/>
</dbReference>
<reference evidence="11 12" key="1">
    <citation type="journal article" date="2019" name="Fungal Biol. Biotechnol.">
        <title>Draft genome sequence of fastidious pathogen Ceratobasidium theobromae, which causes vascular-streak dieback in Theobroma cacao.</title>
        <authorList>
            <person name="Ali S.S."/>
            <person name="Asman A."/>
            <person name="Shao J."/>
            <person name="Firmansyah A.P."/>
            <person name="Susilo A.W."/>
            <person name="Rosmana A."/>
            <person name="McMahon P."/>
            <person name="Junaid M."/>
            <person name="Guest D."/>
            <person name="Kheng T.Y."/>
            <person name="Meinhardt L.W."/>
            <person name="Bailey B.A."/>
        </authorList>
    </citation>
    <scope>NUCLEOTIDE SEQUENCE [LARGE SCALE GENOMIC DNA]</scope>
    <source>
        <strain evidence="11 12">CT2</strain>
    </source>
</reference>
<feature type="transmembrane region" description="Helical" evidence="9">
    <location>
        <begin position="134"/>
        <end position="152"/>
    </location>
</feature>
<dbReference type="EC" id="1.2.1.27" evidence="3"/>
<keyword evidence="6" id="KW-0560">Oxidoreductase</keyword>
<dbReference type="EMBL" id="SSOP01000031">
    <property type="protein sequence ID" value="KAB5593714.1"/>
    <property type="molecule type" value="Genomic_DNA"/>
</dbReference>
<dbReference type="NCBIfam" id="TIGR01722">
    <property type="entry name" value="MMSDH"/>
    <property type="match status" value="1"/>
</dbReference>
<evidence type="ECO:0000313" key="12">
    <source>
        <dbReference type="Proteomes" id="UP000383932"/>
    </source>
</evidence>
<name>A0A5N5QPT9_9AGAM</name>
<keyword evidence="5 9" id="KW-1133">Transmembrane helix</keyword>
<evidence type="ECO:0000256" key="2">
    <source>
        <dbReference type="ARBA" id="ARBA00009986"/>
    </source>
</evidence>
<dbReference type="GO" id="GO:0016020">
    <property type="term" value="C:membrane"/>
    <property type="evidence" value="ECO:0007669"/>
    <property type="project" value="UniProtKB-SubCell"/>
</dbReference>
<dbReference type="Pfam" id="PF00171">
    <property type="entry name" value="Aldedh"/>
    <property type="match status" value="2"/>
</dbReference>
<feature type="transmembrane region" description="Helical" evidence="9">
    <location>
        <begin position="69"/>
        <end position="94"/>
    </location>
</feature>
<dbReference type="InterPro" id="IPR010061">
    <property type="entry name" value="MeMal-semiAld_DH"/>
</dbReference>
<feature type="domain" description="Aldehyde dehydrogenase" evidence="10">
    <location>
        <begin position="279"/>
        <end position="525"/>
    </location>
</feature>
<dbReference type="Pfam" id="PF04178">
    <property type="entry name" value="Got1"/>
    <property type="match status" value="1"/>
</dbReference>
<evidence type="ECO:0000259" key="10">
    <source>
        <dbReference type="Pfam" id="PF00171"/>
    </source>
</evidence>
<protein>
    <recommendedName>
        <fullName evidence="3">methylmalonate-semialdehyde dehydrogenase (CoA acylating)</fullName>
        <ecNumber evidence="3">1.2.1.27</ecNumber>
    </recommendedName>
</protein>
<comment type="similarity">
    <text evidence="2">Belongs to the aldehyde dehydrogenase family.</text>
</comment>
<dbReference type="InterPro" id="IPR016161">
    <property type="entry name" value="Ald_DH/histidinol_DH"/>
</dbReference>
<dbReference type="FunFam" id="3.40.309.10:FF:000002">
    <property type="entry name" value="Methylmalonate-semialdehyde dehydrogenase (Acylating)"/>
    <property type="match status" value="1"/>
</dbReference>
<dbReference type="Gene3D" id="3.40.605.10">
    <property type="entry name" value="Aldehyde Dehydrogenase, Chain A, domain 1"/>
    <property type="match status" value="1"/>
</dbReference>
<dbReference type="Proteomes" id="UP000383932">
    <property type="component" value="Unassembled WGS sequence"/>
</dbReference>
<evidence type="ECO:0000256" key="8">
    <source>
        <dbReference type="ARBA" id="ARBA00023136"/>
    </source>
</evidence>
<evidence type="ECO:0000256" key="3">
    <source>
        <dbReference type="ARBA" id="ARBA00013048"/>
    </source>
</evidence>
<dbReference type="FunFam" id="3.40.605.10:FF:000003">
    <property type="entry name" value="Methylmalonate-semialdehyde dehydrogenase [acylating]"/>
    <property type="match status" value="1"/>
</dbReference>
<evidence type="ECO:0000313" key="11">
    <source>
        <dbReference type="EMBL" id="KAB5593714.1"/>
    </source>
</evidence>
<dbReference type="PANTHER" id="PTHR43866:SF3">
    <property type="entry name" value="METHYLMALONATE-SEMIALDEHYDE DEHYDROGENASE [ACYLATING], MITOCHONDRIAL"/>
    <property type="match status" value="1"/>
</dbReference>
<dbReference type="AlphaFoldDB" id="A0A5N5QPT9"/>
<keyword evidence="7" id="KW-0520">NAD</keyword>
<evidence type="ECO:0000256" key="9">
    <source>
        <dbReference type="SAM" id="Phobius"/>
    </source>
</evidence>
<evidence type="ECO:0000256" key="1">
    <source>
        <dbReference type="ARBA" id="ARBA00004141"/>
    </source>
</evidence>
<dbReference type="InterPro" id="IPR016162">
    <property type="entry name" value="Ald_DH_N"/>
</dbReference>
<dbReference type="GO" id="GO:0005739">
    <property type="term" value="C:mitochondrion"/>
    <property type="evidence" value="ECO:0007669"/>
    <property type="project" value="TreeGrafter"/>
</dbReference>
<dbReference type="InterPro" id="IPR016163">
    <property type="entry name" value="Ald_DH_C"/>
</dbReference>
<gene>
    <name evidence="11" type="ORF">CTheo_2794</name>
</gene>
<feature type="transmembrane region" description="Helical" evidence="9">
    <location>
        <begin position="158"/>
        <end position="179"/>
    </location>
</feature>
<comment type="caution">
    <text evidence="11">The sequence shown here is derived from an EMBL/GenBank/DDBJ whole genome shotgun (WGS) entry which is preliminary data.</text>
</comment>
<accession>A0A5N5QPT9</accession>
<keyword evidence="8 9" id="KW-0472">Membrane</keyword>
<organism evidence="11 12">
    <name type="scientific">Ceratobasidium theobromae</name>
    <dbReference type="NCBI Taxonomy" id="1582974"/>
    <lineage>
        <taxon>Eukaryota</taxon>
        <taxon>Fungi</taxon>
        <taxon>Dikarya</taxon>
        <taxon>Basidiomycota</taxon>
        <taxon>Agaricomycotina</taxon>
        <taxon>Agaricomycetes</taxon>
        <taxon>Cantharellales</taxon>
        <taxon>Ceratobasidiaceae</taxon>
        <taxon>Ceratobasidium</taxon>
    </lineage>
</organism>
<evidence type="ECO:0000256" key="5">
    <source>
        <dbReference type="ARBA" id="ARBA00022989"/>
    </source>
</evidence>
<sequence length="757" mass="81919">MASNESAFRASLSQFRWARGNNDDSQATQSSTNPFTRMYNSMTSYVPLRSNERSNEEEAYFAISRWERLLGFGACLLGAAACFFVAFLTLPWIALRPGKFALAFSLGSLLVMFGFCVLIGPVNQIKHLLSKDRLPFSAAYFGSLALTLYFSIGSPSYLGALLSAVVQIIALLSYIAAYFPGGSQTLRFGGQMALRGAGNIRPRDDKLRIHINPHTPIQSNPPRKKMLQLPRNRALSALRARHVSTLSAPAKAAAHQLSKDWKGTSAVGGNTKLYIGGEFVESKASNWLDVFDPSTQTLLTRVPETTSAEFDAAVDAASQAFKSWSKTSILTRQRVVMELQHLVRKHAPSIAQSIVLEQGKTLGDAQGDVTRGLQVVESACAITSNLLGEKLEVSKDMDTETRRLPLGVCASVAPFNFPAMIPLWTIPMAVATGNTLVLKPSERDPGAAMIIAELCERAGLPAGVLNVVHGTVPTVNAICDHPAIRAISFVGGDKAGTHIYQRGTMNGKRVQANLGAKNHAVILPDGIPLTYLVKPQSNLSHRSQQKSRPKFDHRCSIRRSRATVHGHFTVFVGAANSWLPDLVERAKKLKVNGGFEQGADLGPLISPHAKTRVESIIESVPGEGGKILLDGRGINVPGYENGNFVGPTVVEASNHMRAYKEEIFGPVLVCLQAETLDDALSIVNSNKYGNGAAIFTQSGASARKFEVEVEVGQVGVNVPIPVPLPMFSWSGNKASFLGDISFYGKRWDPTRIIIVTD</sequence>
<dbReference type="SUPFAM" id="SSF53720">
    <property type="entry name" value="ALDH-like"/>
    <property type="match status" value="1"/>
</dbReference>
<dbReference type="GO" id="GO:0004491">
    <property type="term" value="F:methylmalonate-semialdehyde dehydrogenase (acylating, NAD) activity"/>
    <property type="evidence" value="ECO:0007669"/>
    <property type="project" value="UniProtKB-EC"/>
</dbReference>
<dbReference type="InterPro" id="IPR007305">
    <property type="entry name" value="Vesicle_transpt_Got1/SFT2"/>
</dbReference>
<dbReference type="GO" id="GO:0016192">
    <property type="term" value="P:vesicle-mediated transport"/>
    <property type="evidence" value="ECO:0007669"/>
    <property type="project" value="InterPro"/>
</dbReference>
<dbReference type="PANTHER" id="PTHR43866">
    <property type="entry name" value="MALONATE-SEMIALDEHYDE DEHYDROGENASE"/>
    <property type="match status" value="1"/>
</dbReference>